<accession>A0A7Y9ITA9</accession>
<dbReference type="PIRSF" id="PIRSF031679">
    <property type="entry name" value="Mtase_Alr7345_prd"/>
    <property type="match status" value="1"/>
</dbReference>
<organism evidence="2 3">
    <name type="scientific">Pigmentiphaga litoralis</name>
    <dbReference type="NCBI Taxonomy" id="516702"/>
    <lineage>
        <taxon>Bacteria</taxon>
        <taxon>Pseudomonadati</taxon>
        <taxon>Pseudomonadota</taxon>
        <taxon>Betaproteobacteria</taxon>
        <taxon>Burkholderiales</taxon>
        <taxon>Alcaligenaceae</taxon>
        <taxon>Pigmentiphaga</taxon>
    </lineage>
</organism>
<keyword evidence="3" id="KW-1185">Reference proteome</keyword>
<keyword evidence="1" id="KW-0732">Signal</keyword>
<proteinExistence type="predicted"/>
<name>A0A7Y9ITA9_9BURK</name>
<dbReference type="EMBL" id="JACBYR010000001">
    <property type="protein sequence ID" value="NYE82700.1"/>
    <property type="molecule type" value="Genomic_DNA"/>
</dbReference>
<evidence type="ECO:0000313" key="2">
    <source>
        <dbReference type="EMBL" id="NYE82700.1"/>
    </source>
</evidence>
<sequence>MISSLPRLAHRAFPALLTAWVGGMLAAAAVPIHAADFADAQLDRAIAGTHRTAADQARDPYRHPKETLRFFGIQPDQTVIEIAPGAGWYTDILAPFLRDHGKLYAAHYAASGPDSSDYRRQGRARYEAKLAANPTLYGKVMVGDLPVRSFTDIQPPGGADMVLTFRNIHNWIKDGHLDDSLKAFYDVLKPGGVLGVEEHRARPGTSVDQMIATGYVTEAYVIERAQAAGFKLAGRSEINANPRDTKDYPKGVWTLPPSYVEGDRDRAKYAAIGESDRMTLKFVKPAAGGK</sequence>
<comment type="caution">
    <text evidence="2">The sequence shown here is derived from an EMBL/GenBank/DDBJ whole genome shotgun (WGS) entry which is preliminary data.</text>
</comment>
<evidence type="ECO:0000313" key="3">
    <source>
        <dbReference type="Proteomes" id="UP000542125"/>
    </source>
</evidence>
<keyword evidence="2" id="KW-0808">Transferase</keyword>
<feature type="signal peptide" evidence="1">
    <location>
        <begin position="1"/>
        <end position="34"/>
    </location>
</feature>
<reference evidence="2 3" key="1">
    <citation type="submission" date="2020-07" db="EMBL/GenBank/DDBJ databases">
        <title>Genomic Encyclopedia of Type Strains, Phase IV (KMG-V): Genome sequencing to study the core and pangenomes of soil and plant-associated prokaryotes.</title>
        <authorList>
            <person name="Whitman W."/>
        </authorList>
    </citation>
    <scope>NUCLEOTIDE SEQUENCE [LARGE SCALE GENOMIC DNA]</scope>
    <source>
        <strain evidence="2 3">SAS40</strain>
    </source>
</reference>
<protein>
    <submittedName>
        <fullName evidence="2">Putative methyltransferase</fullName>
    </submittedName>
</protein>
<dbReference type="InterPro" id="IPR016980">
    <property type="entry name" value="S-AdoMet-dep_MeTrfase_Alr7345"/>
</dbReference>
<dbReference type="InterPro" id="IPR029063">
    <property type="entry name" value="SAM-dependent_MTases_sf"/>
</dbReference>
<feature type="chain" id="PRO_5031509072" evidence="1">
    <location>
        <begin position="35"/>
        <end position="290"/>
    </location>
</feature>
<dbReference type="Proteomes" id="UP000542125">
    <property type="component" value="Unassembled WGS sequence"/>
</dbReference>
<gene>
    <name evidence="2" type="ORF">FHW18_001971</name>
</gene>
<dbReference type="RefSeq" id="WP_179585801.1">
    <property type="nucleotide sequence ID" value="NZ_JACBYR010000001.1"/>
</dbReference>
<dbReference type="GO" id="GO:0032259">
    <property type="term" value="P:methylation"/>
    <property type="evidence" value="ECO:0007669"/>
    <property type="project" value="UniProtKB-KW"/>
</dbReference>
<dbReference type="GO" id="GO:0008168">
    <property type="term" value="F:methyltransferase activity"/>
    <property type="evidence" value="ECO:0007669"/>
    <property type="project" value="UniProtKB-KW"/>
</dbReference>
<evidence type="ECO:0000256" key="1">
    <source>
        <dbReference type="SAM" id="SignalP"/>
    </source>
</evidence>
<dbReference type="AlphaFoldDB" id="A0A7Y9ITA9"/>
<dbReference type="SUPFAM" id="SSF53335">
    <property type="entry name" value="S-adenosyl-L-methionine-dependent methyltransferases"/>
    <property type="match status" value="1"/>
</dbReference>
<keyword evidence="2" id="KW-0489">Methyltransferase</keyword>
<dbReference type="Gene3D" id="3.40.50.150">
    <property type="entry name" value="Vaccinia Virus protein VP39"/>
    <property type="match status" value="1"/>
</dbReference>